<protein>
    <submittedName>
        <fullName evidence="2">Uncharacterized protein</fullName>
    </submittedName>
</protein>
<feature type="region of interest" description="Disordered" evidence="1">
    <location>
        <begin position="95"/>
        <end position="121"/>
    </location>
</feature>
<proteinExistence type="predicted"/>
<feature type="compositionally biased region" description="Polar residues" evidence="1">
    <location>
        <begin position="112"/>
        <end position="121"/>
    </location>
</feature>
<comment type="caution">
    <text evidence="2">The sequence shown here is derived from an EMBL/GenBank/DDBJ whole genome shotgun (WGS) entry which is preliminary data.</text>
</comment>
<gene>
    <name evidence="2" type="ORF">H4W81_004873</name>
</gene>
<reference evidence="2 3" key="1">
    <citation type="submission" date="2020-10" db="EMBL/GenBank/DDBJ databases">
        <title>Sequencing the genomes of 1000 actinobacteria strains.</title>
        <authorList>
            <person name="Klenk H.-P."/>
        </authorList>
    </citation>
    <scope>NUCLEOTIDE SEQUENCE [LARGE SCALE GENOMIC DNA]</scope>
    <source>
        <strain evidence="2 3">DSM 43748</strain>
    </source>
</reference>
<organism evidence="2 3">
    <name type="scientific">Nonomuraea africana</name>
    <dbReference type="NCBI Taxonomy" id="46171"/>
    <lineage>
        <taxon>Bacteria</taxon>
        <taxon>Bacillati</taxon>
        <taxon>Actinomycetota</taxon>
        <taxon>Actinomycetes</taxon>
        <taxon>Streptosporangiales</taxon>
        <taxon>Streptosporangiaceae</taxon>
        <taxon>Nonomuraea</taxon>
    </lineage>
</organism>
<evidence type="ECO:0000256" key="1">
    <source>
        <dbReference type="SAM" id="MobiDB-lite"/>
    </source>
</evidence>
<dbReference type="RefSeq" id="WP_192776894.1">
    <property type="nucleotide sequence ID" value="NZ_BAAASY010000034.1"/>
</dbReference>
<accession>A0ABR9KJA0</accession>
<name>A0ABR9KJA0_9ACTN</name>
<dbReference type="Proteomes" id="UP000661607">
    <property type="component" value="Unassembled WGS sequence"/>
</dbReference>
<keyword evidence="3" id="KW-1185">Reference proteome</keyword>
<sequence>MASIAKLSGRFPGGSLGTTLNAVALPDSTDPYIRQERYRQRFTADLSPGRATLDAVAPAAVERPGAQCLPARRRRRRHPPGRQSHRLTTLAAVGPAVTAAQSRRRSDAKPRNSMTGLSGCSVTQSCVPALAEQHAPREQKVGR</sequence>
<dbReference type="EMBL" id="JADBEF010000001">
    <property type="protein sequence ID" value="MBE1562094.1"/>
    <property type="molecule type" value="Genomic_DNA"/>
</dbReference>
<evidence type="ECO:0000313" key="3">
    <source>
        <dbReference type="Proteomes" id="UP000661607"/>
    </source>
</evidence>
<evidence type="ECO:0000313" key="2">
    <source>
        <dbReference type="EMBL" id="MBE1562094.1"/>
    </source>
</evidence>